<protein>
    <submittedName>
        <fullName evidence="1">Uncharacterized protein</fullName>
    </submittedName>
</protein>
<gene>
    <name evidence="1" type="ORF">Y956_14354</name>
</gene>
<feature type="non-terminal residue" evidence="1">
    <location>
        <position position="1"/>
    </location>
</feature>
<accession>A0A091VGM9</accession>
<dbReference type="eggNOG" id="KOG4260">
    <property type="taxonomic scope" value="Eukaryota"/>
</dbReference>
<sequence>KEDVKGPLRGRRALLVHAAEPAAERVACALTAALHPLGLAVTVAPGGGSGVAAWGPLPWLPAQHRR</sequence>
<evidence type="ECO:0000313" key="2">
    <source>
        <dbReference type="Proteomes" id="UP000053283"/>
    </source>
</evidence>
<evidence type="ECO:0000313" key="1">
    <source>
        <dbReference type="EMBL" id="KFR02289.1"/>
    </source>
</evidence>
<dbReference type="Gene3D" id="3.40.50.11530">
    <property type="match status" value="1"/>
</dbReference>
<organism evidence="1 2">
    <name type="scientific">Nipponia nippon</name>
    <name type="common">Crested ibis</name>
    <name type="synonym">Ibis nippon</name>
    <dbReference type="NCBI Taxonomy" id="128390"/>
    <lineage>
        <taxon>Eukaryota</taxon>
        <taxon>Metazoa</taxon>
        <taxon>Chordata</taxon>
        <taxon>Craniata</taxon>
        <taxon>Vertebrata</taxon>
        <taxon>Euteleostomi</taxon>
        <taxon>Archelosauria</taxon>
        <taxon>Archosauria</taxon>
        <taxon>Dinosauria</taxon>
        <taxon>Saurischia</taxon>
        <taxon>Theropoda</taxon>
        <taxon>Coelurosauria</taxon>
        <taxon>Aves</taxon>
        <taxon>Neognathae</taxon>
        <taxon>Neoaves</taxon>
        <taxon>Aequornithes</taxon>
        <taxon>Pelecaniformes</taxon>
        <taxon>Threskiornithidae</taxon>
        <taxon>Nipponia</taxon>
    </lineage>
</organism>
<dbReference type="STRING" id="128390.A0A091VGM9"/>
<proteinExistence type="predicted"/>
<reference evidence="1 2" key="1">
    <citation type="submission" date="2014-04" db="EMBL/GenBank/DDBJ databases">
        <title>Genome evolution of avian class.</title>
        <authorList>
            <person name="Zhang G."/>
            <person name="Li C."/>
        </authorList>
    </citation>
    <scope>NUCLEOTIDE SEQUENCE [LARGE SCALE GENOMIC DNA]</scope>
    <source>
        <strain evidence="1">BGI_Y956</strain>
    </source>
</reference>
<dbReference type="AlphaFoldDB" id="A0A091VGM9"/>
<keyword evidence="2" id="KW-1185">Reference proteome</keyword>
<dbReference type="EMBL" id="KL411008">
    <property type="protein sequence ID" value="KFR02289.1"/>
    <property type="molecule type" value="Genomic_DNA"/>
</dbReference>
<feature type="non-terminal residue" evidence="1">
    <location>
        <position position="66"/>
    </location>
</feature>
<name>A0A091VGM9_NIPNI</name>
<dbReference type="Proteomes" id="UP000053283">
    <property type="component" value="Unassembled WGS sequence"/>
</dbReference>